<comment type="caution">
    <text evidence="3">The sequence shown here is derived from an EMBL/GenBank/DDBJ whole genome shotgun (WGS) entry which is preliminary data.</text>
</comment>
<proteinExistence type="predicted"/>
<dbReference type="Pfam" id="PF00930">
    <property type="entry name" value="DPPIV_N"/>
    <property type="match status" value="1"/>
</dbReference>
<dbReference type="AlphaFoldDB" id="A0A1T3P0G7"/>
<organism evidence="3 4">
    <name type="scientific">Embleya scabrispora</name>
    <dbReference type="NCBI Taxonomy" id="159449"/>
    <lineage>
        <taxon>Bacteria</taxon>
        <taxon>Bacillati</taxon>
        <taxon>Actinomycetota</taxon>
        <taxon>Actinomycetes</taxon>
        <taxon>Kitasatosporales</taxon>
        <taxon>Streptomycetaceae</taxon>
        <taxon>Embleya</taxon>
    </lineage>
</organism>
<dbReference type="SUPFAM" id="SSF53474">
    <property type="entry name" value="alpha/beta-Hydrolases"/>
    <property type="match status" value="1"/>
</dbReference>
<dbReference type="GO" id="GO:0004252">
    <property type="term" value="F:serine-type endopeptidase activity"/>
    <property type="evidence" value="ECO:0007669"/>
    <property type="project" value="InterPro"/>
</dbReference>
<dbReference type="SUPFAM" id="SSF82171">
    <property type="entry name" value="DPP6 N-terminal domain-like"/>
    <property type="match status" value="1"/>
</dbReference>
<gene>
    <name evidence="3" type="ORF">B4N89_18170</name>
</gene>
<evidence type="ECO:0000313" key="4">
    <source>
        <dbReference type="Proteomes" id="UP000190037"/>
    </source>
</evidence>
<dbReference type="GO" id="GO:0006508">
    <property type="term" value="P:proteolysis"/>
    <property type="evidence" value="ECO:0007669"/>
    <property type="project" value="InterPro"/>
</dbReference>
<dbReference type="InterPro" id="IPR029058">
    <property type="entry name" value="AB_hydrolase_fold"/>
</dbReference>
<feature type="domain" description="Dipeptidylpeptidase IV N-terminal" evidence="2">
    <location>
        <begin position="113"/>
        <end position="390"/>
    </location>
</feature>
<dbReference type="PANTHER" id="PTHR11731">
    <property type="entry name" value="PROTEASE FAMILY S9B,C DIPEPTIDYL-PEPTIDASE IV-RELATED"/>
    <property type="match status" value="1"/>
</dbReference>
<sequence>MSSEITFPRQYARTQRFTQGAPRSFGFADGRITFLRSKAADDSTTCLWILDPDTGDERLVADPATLLGGAAEDLSAEERARRERSREGAAGIVGYALDSAGDLAVFTLSGRLFAVSLSTGEAPRELAVPGPVIDPRPSPTGEWIAYVSAGTLRVVAADGSGDRALAEPDGDDVTWGLAEFIAAEEMGRFRGYWWAPDGSALIAARVDNAPVNRWWISDPANPAAAPSEVAYPAAGTANAEVTAWLIGLDGARTELTWDHDAYPYLASVHWSAGGDPLLSLQPRDQKVLLTLAVDVAAGTTRELHREHDDVWIDLHPGVPAWTPDGRLVRLVDADGARRVVVADKELTDRRLFVRSILDVADEDVLITASAGTDASAPEIGEIHVYRVAPDGVTRVSAEPGVHTAVRAGDTTVLVSATPERFGTRVAVLRDGVEIAAVTSHAATPVLTPRVELLRAGARGIPCALILPTGFDPASGERLPVLMDPYGGPHGPRVLAARNPHLTSQWFADQGFAVLVADGRGTPGHSPEWEKSVHLDLGPISLQDQVDALEAVAAERPWLDTTRVGIRGWSYGGYLAALAVLRRPDVFHAAVAGAPVTDMALYDTHYTERYHGLPAEQVEAYRRGSLVSGSELGEVASTRRALMLVHGLADDNVVAAHTLRLSGALLAAGYPHEVLPLSGVTHMTPQEQVAENLLLFQVEFLRRSLARPATD</sequence>
<keyword evidence="4" id="KW-1185">Reference proteome</keyword>
<dbReference type="PANTHER" id="PTHR11731:SF193">
    <property type="entry name" value="DIPEPTIDYL PEPTIDASE 9"/>
    <property type="match status" value="1"/>
</dbReference>
<dbReference type="InterPro" id="IPR050278">
    <property type="entry name" value="Serine_Prot_S9B/DPPIV"/>
</dbReference>
<dbReference type="Gene3D" id="3.40.50.1820">
    <property type="entry name" value="alpha/beta hydrolase"/>
    <property type="match status" value="1"/>
</dbReference>
<name>A0A1T3P0G7_9ACTN</name>
<evidence type="ECO:0000259" key="1">
    <source>
        <dbReference type="Pfam" id="PF00326"/>
    </source>
</evidence>
<reference evidence="3 4" key="1">
    <citation type="submission" date="2017-03" db="EMBL/GenBank/DDBJ databases">
        <title>Draft genome sequence of Streptomyces scabrisporus NF3, endophyte isolated from Amphipterygium adstringens.</title>
        <authorList>
            <person name="Vazquez M."/>
            <person name="Ceapa C.D."/>
            <person name="Rodriguez Luna D."/>
            <person name="Sanchez Esquivel S."/>
        </authorList>
    </citation>
    <scope>NUCLEOTIDE SEQUENCE [LARGE SCALE GENOMIC DNA]</scope>
    <source>
        <strain evidence="3 4">NF3</strain>
    </source>
</reference>
<dbReference type="GO" id="GO:0008239">
    <property type="term" value="F:dipeptidyl-peptidase activity"/>
    <property type="evidence" value="ECO:0007669"/>
    <property type="project" value="TreeGrafter"/>
</dbReference>
<dbReference type="OrthoDB" id="9812921at2"/>
<dbReference type="RefSeq" id="WP_078976876.1">
    <property type="nucleotide sequence ID" value="NZ_MWQN01000001.1"/>
</dbReference>
<dbReference type="InterPro" id="IPR001375">
    <property type="entry name" value="Peptidase_S9_cat"/>
</dbReference>
<evidence type="ECO:0000313" key="3">
    <source>
        <dbReference type="EMBL" id="OPC82609.1"/>
    </source>
</evidence>
<dbReference type="Pfam" id="PF00326">
    <property type="entry name" value="Peptidase_S9"/>
    <property type="match status" value="1"/>
</dbReference>
<evidence type="ECO:0000259" key="2">
    <source>
        <dbReference type="Pfam" id="PF00930"/>
    </source>
</evidence>
<protein>
    <submittedName>
        <fullName evidence="3">S9 family peptidase</fullName>
    </submittedName>
</protein>
<dbReference type="Gene3D" id="2.140.10.30">
    <property type="entry name" value="Dipeptidylpeptidase IV, N-terminal domain"/>
    <property type="match status" value="1"/>
</dbReference>
<feature type="domain" description="Peptidase S9 prolyl oligopeptidase catalytic" evidence="1">
    <location>
        <begin position="503"/>
        <end position="704"/>
    </location>
</feature>
<dbReference type="Proteomes" id="UP000190037">
    <property type="component" value="Unassembled WGS sequence"/>
</dbReference>
<dbReference type="InterPro" id="IPR002470">
    <property type="entry name" value="Peptidase_S9A"/>
</dbReference>
<dbReference type="PRINTS" id="PR00862">
    <property type="entry name" value="PROLIGOPTASE"/>
</dbReference>
<dbReference type="EMBL" id="MWQN01000001">
    <property type="protein sequence ID" value="OPC82609.1"/>
    <property type="molecule type" value="Genomic_DNA"/>
</dbReference>
<dbReference type="InterPro" id="IPR002469">
    <property type="entry name" value="Peptidase_S9B_N"/>
</dbReference>
<accession>A0A1T3P0G7</accession>
<dbReference type="STRING" id="159449.B4N89_18170"/>